<evidence type="ECO:0000313" key="2">
    <source>
        <dbReference type="Proteomes" id="UP001218104"/>
    </source>
</evidence>
<name>A0AAJ6D3W8_LIMFE</name>
<dbReference type="Proteomes" id="UP001218104">
    <property type="component" value="Chromosome"/>
</dbReference>
<protein>
    <submittedName>
        <fullName evidence="1">Uncharacterized protein</fullName>
    </submittedName>
</protein>
<dbReference type="RefSeq" id="WP_278319192.1">
    <property type="nucleotide sequence ID" value="NZ_CP121468.1"/>
</dbReference>
<reference evidence="1" key="1">
    <citation type="submission" date="2023-04" db="EMBL/GenBank/DDBJ databases">
        <title>Genomic of Limosilactobacillus fermentum MSJK0025.</title>
        <authorList>
            <person name="Yang S."/>
        </authorList>
    </citation>
    <scope>NUCLEOTIDE SEQUENCE</scope>
    <source>
        <strain evidence="1">MSJK0025</strain>
    </source>
</reference>
<gene>
    <name evidence="1" type="ORF">P8634_00585</name>
</gene>
<organism evidence="1 2">
    <name type="scientific">Limosilactobacillus fermentum</name>
    <name type="common">Lactobacillus fermentum</name>
    <dbReference type="NCBI Taxonomy" id="1613"/>
    <lineage>
        <taxon>Bacteria</taxon>
        <taxon>Bacillati</taxon>
        <taxon>Bacillota</taxon>
        <taxon>Bacilli</taxon>
        <taxon>Lactobacillales</taxon>
        <taxon>Lactobacillaceae</taxon>
        <taxon>Limosilactobacillus</taxon>
    </lineage>
</organism>
<accession>A0AAJ6D3W8</accession>
<sequence length="463" mass="52674">MAEKLGWEEGKKYTYQSGFIFEGDSDLSNPHLIKNLVVRNFGEFTDFSIEKDESVEEYFKNENNVEKFGGVAYAFIKDPKVNNQYKERAKSILGEKIEQEGNGRDFWKLGVKIIREFGIDHFNFGNYYLLETIVEKGSKDELIAHLELGELLSNTDIGTLGKAFESEEEVSETKFMNSEIGRYCMVVKGYATKIEDSSFMNELLEKVAHLESSKVDQQYIFGKYANKGLVLAEEISKVSLLGLSTRIALQPGVKELENACSAVKEIMSDPKFEANDMGPALAHNVAVVLSETNRDTENINLSGGGFHDKVFRALVKLYLGNEKSNGLEAIGKFVGEDGQRLKTLAEMLLSRMFSKNSERTAKLITIIERAKDNRLPLVKCWEFNPFIYQKKSEIDVHGIEKLIRVCIGKNMIRYNQDLKNLVVRVLNVISEIRGREEVREALEQFKDFLDIDLIKGELEFKIL</sequence>
<evidence type="ECO:0000313" key="1">
    <source>
        <dbReference type="EMBL" id="WFR89300.1"/>
    </source>
</evidence>
<dbReference type="EMBL" id="CP121468">
    <property type="protein sequence ID" value="WFR89300.1"/>
    <property type="molecule type" value="Genomic_DNA"/>
</dbReference>
<dbReference type="AlphaFoldDB" id="A0AAJ6D3W8"/>
<proteinExistence type="predicted"/>